<keyword evidence="5 10" id="KW-0067">ATP-binding</keyword>
<evidence type="ECO:0000313" key="10">
    <source>
        <dbReference type="EMBL" id="KLI02391.1"/>
    </source>
</evidence>
<evidence type="ECO:0000256" key="6">
    <source>
        <dbReference type="ARBA" id="ARBA00022967"/>
    </source>
</evidence>
<evidence type="ECO:0000256" key="2">
    <source>
        <dbReference type="ARBA" id="ARBA00022448"/>
    </source>
</evidence>
<gene>
    <name evidence="10" type="ORF">SINU_08275</name>
</gene>
<dbReference type="PROSITE" id="PS50893">
    <property type="entry name" value="ABC_TRANSPORTER_2"/>
    <property type="match status" value="1"/>
</dbReference>
<dbReference type="InterPro" id="IPR017871">
    <property type="entry name" value="ABC_transporter-like_CS"/>
</dbReference>
<accession>A0A0U1QNK4</accession>
<evidence type="ECO:0000256" key="8">
    <source>
        <dbReference type="ARBA" id="ARBA00023136"/>
    </source>
</evidence>
<keyword evidence="6" id="KW-1278">Translocase</keyword>
<evidence type="ECO:0000256" key="7">
    <source>
        <dbReference type="ARBA" id="ARBA00022970"/>
    </source>
</evidence>
<dbReference type="EMBL" id="AFVQ02000102">
    <property type="protein sequence ID" value="KLI02391.1"/>
    <property type="molecule type" value="Genomic_DNA"/>
</dbReference>
<dbReference type="OrthoDB" id="9802264at2"/>
<keyword evidence="4" id="KW-0547">Nucleotide-binding</keyword>
<protein>
    <submittedName>
        <fullName evidence="10">Methionine ABC transporter ATP-binding protein</fullName>
    </submittedName>
</protein>
<comment type="similarity">
    <text evidence="1">Belongs to the ABC transporter superfamily.</text>
</comment>
<evidence type="ECO:0000256" key="1">
    <source>
        <dbReference type="ARBA" id="ARBA00005417"/>
    </source>
</evidence>
<keyword evidence="2" id="KW-0813">Transport</keyword>
<name>A0A0U1QNK4_9BACL</name>
<dbReference type="PROSITE" id="PS00211">
    <property type="entry name" value="ABC_TRANSPORTER_1"/>
    <property type="match status" value="1"/>
</dbReference>
<evidence type="ECO:0000256" key="4">
    <source>
        <dbReference type="ARBA" id="ARBA00022741"/>
    </source>
</evidence>
<organism evidence="10 11">
    <name type="scientific">Sporolactobacillus inulinus CASD</name>
    <dbReference type="NCBI Taxonomy" id="1069536"/>
    <lineage>
        <taxon>Bacteria</taxon>
        <taxon>Bacillati</taxon>
        <taxon>Bacillota</taxon>
        <taxon>Bacilli</taxon>
        <taxon>Bacillales</taxon>
        <taxon>Sporolactobacillaceae</taxon>
        <taxon>Sporolactobacillus</taxon>
    </lineage>
</organism>
<dbReference type="InterPro" id="IPR003593">
    <property type="entry name" value="AAA+_ATPase"/>
</dbReference>
<keyword evidence="3" id="KW-1003">Cell membrane</keyword>
<feature type="domain" description="ABC transporter" evidence="9">
    <location>
        <begin position="2"/>
        <end position="241"/>
    </location>
</feature>
<keyword evidence="7" id="KW-0029">Amino-acid transport</keyword>
<dbReference type="InterPro" id="IPR027417">
    <property type="entry name" value="P-loop_NTPase"/>
</dbReference>
<sequence>MIQLSNIEKTFRTARGPVQALTRVNLKVQEGEVFGIIGYSGAGKSTLIRLINLLEKPTSGTITIDGHDLTKLNERQLRKERRNIGMIFQHFNLLWSRTVAENIALPLELTNTKKSQRESRIAELIKMVGLEGKESAYPAQLSGGQKQRVGIARALVNNPKVLLCDEATSALDPKTTDSILSLLSSINQSLGITILLITHEMSVIQKICRRVAVLDQGCIVEEGSVTEVFQHPKQQITKEFIGSSDGDQEQKAMRLRDLAPKRATLVHLSADNPQLLQKNLARLLANTNLSIKVLGTERQDKGNQEKTLLAVEGTIHVMNDAFAAIRSEHAAIEVLNSNE</sequence>
<dbReference type="FunFam" id="3.40.50.300:FF:000056">
    <property type="entry name" value="Cell division ATP-binding protein FtsE"/>
    <property type="match status" value="1"/>
</dbReference>
<dbReference type="InterPro" id="IPR050086">
    <property type="entry name" value="MetN_ABC_transporter-like"/>
</dbReference>
<comment type="caution">
    <text evidence="10">The sequence shown here is derived from an EMBL/GenBank/DDBJ whole genome shotgun (WGS) entry which is preliminary data.</text>
</comment>
<dbReference type="InterPro" id="IPR041701">
    <property type="entry name" value="MetN_ABC"/>
</dbReference>
<dbReference type="CDD" id="cd03258">
    <property type="entry name" value="ABC_MetN_methionine_transporter"/>
    <property type="match status" value="1"/>
</dbReference>
<dbReference type="GO" id="GO:0005886">
    <property type="term" value="C:plasma membrane"/>
    <property type="evidence" value="ECO:0007669"/>
    <property type="project" value="UniProtKB-ARBA"/>
</dbReference>
<keyword evidence="11" id="KW-1185">Reference proteome</keyword>
<dbReference type="Pfam" id="PF00005">
    <property type="entry name" value="ABC_tran"/>
    <property type="match status" value="1"/>
</dbReference>
<evidence type="ECO:0000259" key="9">
    <source>
        <dbReference type="PROSITE" id="PS50893"/>
    </source>
</evidence>
<proteinExistence type="inferred from homology"/>
<dbReference type="Gene3D" id="3.40.50.300">
    <property type="entry name" value="P-loop containing nucleotide triphosphate hydrolases"/>
    <property type="match status" value="1"/>
</dbReference>
<dbReference type="SMART" id="SM00382">
    <property type="entry name" value="AAA"/>
    <property type="match status" value="1"/>
</dbReference>
<dbReference type="PANTHER" id="PTHR43166:SF30">
    <property type="entry name" value="METHIONINE IMPORT ATP-BINDING PROTEIN METN"/>
    <property type="match status" value="1"/>
</dbReference>
<dbReference type="Proteomes" id="UP000035553">
    <property type="component" value="Unassembled WGS sequence"/>
</dbReference>
<dbReference type="GO" id="GO:0005524">
    <property type="term" value="F:ATP binding"/>
    <property type="evidence" value="ECO:0007669"/>
    <property type="project" value="UniProtKB-KW"/>
</dbReference>
<dbReference type="InterPro" id="IPR003439">
    <property type="entry name" value="ABC_transporter-like_ATP-bd"/>
</dbReference>
<keyword evidence="8" id="KW-0472">Membrane</keyword>
<evidence type="ECO:0000256" key="5">
    <source>
        <dbReference type="ARBA" id="ARBA00022840"/>
    </source>
</evidence>
<dbReference type="STRING" id="1069536.SINU_08275"/>
<dbReference type="PANTHER" id="PTHR43166">
    <property type="entry name" value="AMINO ACID IMPORT ATP-BINDING PROTEIN"/>
    <property type="match status" value="1"/>
</dbReference>
<dbReference type="RefSeq" id="WP_010024302.1">
    <property type="nucleotide sequence ID" value="NZ_AFVQ02000102.1"/>
</dbReference>
<dbReference type="GO" id="GO:0006865">
    <property type="term" value="P:amino acid transport"/>
    <property type="evidence" value="ECO:0007669"/>
    <property type="project" value="UniProtKB-KW"/>
</dbReference>
<dbReference type="GO" id="GO:0016887">
    <property type="term" value="F:ATP hydrolysis activity"/>
    <property type="evidence" value="ECO:0007669"/>
    <property type="project" value="InterPro"/>
</dbReference>
<evidence type="ECO:0000256" key="3">
    <source>
        <dbReference type="ARBA" id="ARBA00022475"/>
    </source>
</evidence>
<reference evidence="10 11" key="1">
    <citation type="journal article" date="2011" name="J. Bacteriol.">
        <title>Draft genome sequence of Sporolactobacillus inulinus strain CASD, an efficient D-lactic acid-producing bacterium with high-concentration lactate tolerance capability.</title>
        <authorList>
            <person name="Yu B."/>
            <person name="Su F."/>
            <person name="Wang L."/>
            <person name="Xu K."/>
            <person name="Zhao B."/>
            <person name="Xu P."/>
        </authorList>
    </citation>
    <scope>NUCLEOTIDE SEQUENCE [LARGE SCALE GENOMIC DNA]</scope>
    <source>
        <strain evidence="10 11">CASD</strain>
    </source>
</reference>
<dbReference type="SUPFAM" id="SSF52540">
    <property type="entry name" value="P-loop containing nucleoside triphosphate hydrolases"/>
    <property type="match status" value="1"/>
</dbReference>
<dbReference type="AlphaFoldDB" id="A0A0U1QNK4"/>
<evidence type="ECO:0000313" key="11">
    <source>
        <dbReference type="Proteomes" id="UP000035553"/>
    </source>
</evidence>